<dbReference type="EMBL" id="JAAIUW010000003">
    <property type="protein sequence ID" value="KAF7839496.1"/>
    <property type="molecule type" value="Genomic_DNA"/>
</dbReference>
<reference evidence="2" key="1">
    <citation type="submission" date="2020-09" db="EMBL/GenBank/DDBJ databases">
        <title>Genome-Enabled Discovery of Anthraquinone Biosynthesis in Senna tora.</title>
        <authorList>
            <person name="Kang S.-H."/>
            <person name="Pandey R.P."/>
            <person name="Lee C.-M."/>
            <person name="Sim J.-S."/>
            <person name="Jeong J.-T."/>
            <person name="Choi B.-S."/>
            <person name="Jung M."/>
            <person name="Ginzburg D."/>
            <person name="Zhao K."/>
            <person name="Won S.Y."/>
            <person name="Oh T.-J."/>
            <person name="Yu Y."/>
            <person name="Kim N.-H."/>
            <person name="Lee O.R."/>
            <person name="Lee T.-H."/>
            <person name="Bashyal P."/>
            <person name="Kim T.-S."/>
            <person name="Lee W.-H."/>
            <person name="Kawkins C."/>
            <person name="Kim C.-K."/>
            <person name="Kim J.S."/>
            <person name="Ahn B.O."/>
            <person name="Rhee S.Y."/>
            <person name="Sohng J.K."/>
        </authorList>
    </citation>
    <scope>NUCLEOTIDE SEQUENCE</scope>
    <source>
        <tissue evidence="2">Leaf</tissue>
    </source>
</reference>
<proteinExistence type="predicted"/>
<dbReference type="Proteomes" id="UP000634136">
    <property type="component" value="Unassembled WGS sequence"/>
</dbReference>
<comment type="caution">
    <text evidence="2">The sequence shown here is derived from an EMBL/GenBank/DDBJ whole genome shotgun (WGS) entry which is preliminary data.</text>
</comment>
<evidence type="ECO:0000313" key="2">
    <source>
        <dbReference type="EMBL" id="KAF7839496.1"/>
    </source>
</evidence>
<sequence length="34" mass="3784">MGEIESSGRGNSAVTDGREKLERFFFKSSDESDD</sequence>
<feature type="region of interest" description="Disordered" evidence="1">
    <location>
        <begin position="1"/>
        <end position="20"/>
    </location>
</feature>
<evidence type="ECO:0000313" key="3">
    <source>
        <dbReference type="Proteomes" id="UP000634136"/>
    </source>
</evidence>
<gene>
    <name evidence="2" type="ORF">G2W53_007978</name>
</gene>
<keyword evidence="3" id="KW-1185">Reference proteome</keyword>
<dbReference type="AlphaFoldDB" id="A0A834X723"/>
<name>A0A834X723_9FABA</name>
<accession>A0A834X723</accession>
<organism evidence="2 3">
    <name type="scientific">Senna tora</name>
    <dbReference type="NCBI Taxonomy" id="362788"/>
    <lineage>
        <taxon>Eukaryota</taxon>
        <taxon>Viridiplantae</taxon>
        <taxon>Streptophyta</taxon>
        <taxon>Embryophyta</taxon>
        <taxon>Tracheophyta</taxon>
        <taxon>Spermatophyta</taxon>
        <taxon>Magnoliopsida</taxon>
        <taxon>eudicotyledons</taxon>
        <taxon>Gunneridae</taxon>
        <taxon>Pentapetalae</taxon>
        <taxon>rosids</taxon>
        <taxon>fabids</taxon>
        <taxon>Fabales</taxon>
        <taxon>Fabaceae</taxon>
        <taxon>Caesalpinioideae</taxon>
        <taxon>Cassia clade</taxon>
        <taxon>Senna</taxon>
    </lineage>
</organism>
<evidence type="ECO:0000256" key="1">
    <source>
        <dbReference type="SAM" id="MobiDB-lite"/>
    </source>
</evidence>
<protein>
    <submittedName>
        <fullName evidence="2">Uncharacterized protein</fullName>
    </submittedName>
</protein>